<dbReference type="GO" id="GO:0008686">
    <property type="term" value="F:3,4-dihydroxy-2-butanone-4-phosphate synthase activity"/>
    <property type="evidence" value="ECO:0007669"/>
    <property type="project" value="UniProtKB-UniRule"/>
</dbReference>
<comment type="function">
    <text evidence="3 20">Catalyzes the conversion of D-ribulose 5-phosphate to formate and 3,4-dihydroxy-2-butanone 4-phosphate.</text>
</comment>
<reference evidence="22 23" key="1">
    <citation type="submission" date="2020-02" db="EMBL/GenBank/DDBJ databases">
        <title>Genomic and physiological characterization of two novel Nitrospinaceae genera.</title>
        <authorList>
            <person name="Mueller A.J."/>
            <person name="Jung M.-Y."/>
            <person name="Strachan C.R."/>
            <person name="Herbold C.W."/>
            <person name="Kirkegaard R.H."/>
            <person name="Daims H."/>
        </authorList>
    </citation>
    <scope>NUCLEOTIDE SEQUENCE [LARGE SCALE GENOMIC DNA]</scope>
    <source>
        <strain evidence="22">EB</strain>
    </source>
</reference>
<dbReference type="Gene3D" id="3.40.50.10990">
    <property type="entry name" value="GTP cyclohydrolase II"/>
    <property type="match status" value="1"/>
</dbReference>
<gene>
    <name evidence="20" type="primary">ribBA</name>
    <name evidence="22" type="ORF">G3M70_13030</name>
</gene>
<evidence type="ECO:0000256" key="2">
    <source>
        <dbReference type="ARBA" id="ARBA00001936"/>
    </source>
</evidence>
<keyword evidence="12 20" id="KW-0862">Zinc</keyword>
<dbReference type="GO" id="GO:0009231">
    <property type="term" value="P:riboflavin biosynthetic process"/>
    <property type="evidence" value="ECO:0007669"/>
    <property type="project" value="UniProtKB-UniRule"/>
</dbReference>
<evidence type="ECO:0000256" key="19">
    <source>
        <dbReference type="ARBA" id="ARBA00049295"/>
    </source>
</evidence>
<dbReference type="InterPro" id="IPR016299">
    <property type="entry name" value="Riboflavin_synth_RibBA"/>
</dbReference>
<dbReference type="NCBIfam" id="NF001591">
    <property type="entry name" value="PRK00393.1"/>
    <property type="match status" value="1"/>
</dbReference>
<dbReference type="GO" id="GO:0000287">
    <property type="term" value="F:magnesium ion binding"/>
    <property type="evidence" value="ECO:0007669"/>
    <property type="project" value="UniProtKB-UniRule"/>
</dbReference>
<feature type="binding site" evidence="20">
    <location>
        <position position="33"/>
    </location>
    <ligand>
        <name>Mg(2+)</name>
        <dbReference type="ChEBI" id="CHEBI:18420"/>
        <label>1</label>
    </ligand>
</feature>
<dbReference type="NCBIfam" id="NF006803">
    <property type="entry name" value="PRK09311.1"/>
    <property type="match status" value="1"/>
</dbReference>
<dbReference type="PIRSF" id="PIRSF001259">
    <property type="entry name" value="RibA"/>
    <property type="match status" value="1"/>
</dbReference>
<comment type="catalytic activity">
    <reaction evidence="19 20">
        <text>GTP + 4 H2O = 2,5-diamino-6-hydroxy-4-(5-phosphoribosylamino)-pyrimidine + formate + 2 phosphate + 3 H(+)</text>
        <dbReference type="Rhea" id="RHEA:23704"/>
        <dbReference type="ChEBI" id="CHEBI:15377"/>
        <dbReference type="ChEBI" id="CHEBI:15378"/>
        <dbReference type="ChEBI" id="CHEBI:15740"/>
        <dbReference type="ChEBI" id="CHEBI:37565"/>
        <dbReference type="ChEBI" id="CHEBI:43474"/>
        <dbReference type="ChEBI" id="CHEBI:58614"/>
        <dbReference type="EC" id="3.5.4.25"/>
    </reaction>
</comment>
<accession>A0A7T0G1A3</accession>
<dbReference type="GO" id="GO:0030145">
    <property type="term" value="F:manganese ion binding"/>
    <property type="evidence" value="ECO:0007669"/>
    <property type="project" value="UniProtKB-UniRule"/>
</dbReference>
<evidence type="ECO:0000256" key="9">
    <source>
        <dbReference type="ARBA" id="ARBA00022723"/>
    </source>
</evidence>
<dbReference type="AlphaFoldDB" id="A0A7T0G1A3"/>
<evidence type="ECO:0000256" key="17">
    <source>
        <dbReference type="ARBA" id="ARBA00023268"/>
    </source>
</evidence>
<feature type="binding site" evidence="20">
    <location>
        <begin position="32"/>
        <end position="33"/>
    </location>
    <ligand>
        <name>D-ribulose 5-phosphate</name>
        <dbReference type="ChEBI" id="CHEBI:58121"/>
    </ligand>
</feature>
<keyword evidence="13 20" id="KW-0460">Magnesium</keyword>
<dbReference type="SUPFAM" id="SSF142695">
    <property type="entry name" value="RibA-like"/>
    <property type="match status" value="1"/>
</dbReference>
<feature type="region of interest" description="GTP cyclohydrolase II" evidence="20">
    <location>
        <begin position="207"/>
        <end position="406"/>
    </location>
</feature>
<dbReference type="CDD" id="cd00641">
    <property type="entry name" value="GTP_cyclohydro2"/>
    <property type="match status" value="1"/>
</dbReference>
<comment type="pathway">
    <text evidence="5 20">Cofactor biosynthesis; riboflavin biosynthesis; 2-hydroxy-3-oxobutyl phosphate from D-ribulose 5-phosphate: step 1/1.</text>
</comment>
<keyword evidence="11 20" id="KW-0378">Hydrolase</keyword>
<sequence length="406" mass="45306">MTNTENAFSTIEEAIEEVRQGRMIVIVDDEDRENEGDLMIASEMVTPEAINFMAKYGRGLICLTLTEDRTRELGLPMMVDDNQSQFGTPFTVSIDARNGVSTGISAADRSHTIRVSMDPNTRPQDLVMPGHVFPLRAREGGVLVRAGQTEGSVDIARLAGLIPSGVICEIMNEDGTMARVPELREFIKKHNLKMITIKDLMAYRLRQETLVEKVTNTPLPTHFGDFHAVAFRNVLNEQIHVCLVKGDIDPDVPTLVRVHSQCLTGDVFGSYRCDCGEQLSHSLEMIEKEGHGVLLYLYQEGRGIGLLNKLKAYELQDSGHDTVQANEALGFKADLRDYGIGAQILHELGLGKIRIMSNNPRKIVGLEAYGLELIERVPIEISPKQENLKYLKTKQKKMGHLIRNVK</sequence>
<evidence type="ECO:0000256" key="15">
    <source>
        <dbReference type="ARBA" id="ARBA00023211"/>
    </source>
</evidence>
<comment type="caution">
    <text evidence="20">Lacks conserved residue(s) required for the propagation of feature annotation.</text>
</comment>
<keyword evidence="14 20" id="KW-0342">GTP-binding</keyword>
<dbReference type="InterPro" id="IPR017945">
    <property type="entry name" value="DHBP_synth_RibB-like_a/b_dom"/>
</dbReference>
<dbReference type="EC" id="3.5.4.25" evidence="20"/>
<comment type="catalytic activity">
    <reaction evidence="1 20">
        <text>D-ribulose 5-phosphate = (2S)-2-hydroxy-3-oxobutyl phosphate + formate + H(+)</text>
        <dbReference type="Rhea" id="RHEA:18457"/>
        <dbReference type="ChEBI" id="CHEBI:15378"/>
        <dbReference type="ChEBI" id="CHEBI:15740"/>
        <dbReference type="ChEBI" id="CHEBI:58121"/>
        <dbReference type="ChEBI" id="CHEBI:58830"/>
        <dbReference type="EC" id="4.1.99.12"/>
    </reaction>
</comment>
<evidence type="ECO:0000256" key="18">
    <source>
        <dbReference type="ARBA" id="ARBA00043932"/>
    </source>
</evidence>
<dbReference type="GO" id="GO:0005829">
    <property type="term" value="C:cytosol"/>
    <property type="evidence" value="ECO:0007669"/>
    <property type="project" value="TreeGrafter"/>
</dbReference>
<feature type="active site" description="Nucleophile; for GTP cyclohydrolase activity" evidence="20">
    <location>
        <position position="336"/>
    </location>
</feature>
<feature type="active site" description="Proton acceptor; for GTP cyclohydrolase activity" evidence="20">
    <location>
        <position position="334"/>
    </location>
</feature>
<dbReference type="HAMAP" id="MF_00179">
    <property type="entry name" value="RibA"/>
    <property type="match status" value="1"/>
</dbReference>
<dbReference type="FunFam" id="3.40.50.10990:FF:000001">
    <property type="entry name" value="Riboflavin biosynthesis protein RibBA"/>
    <property type="match status" value="1"/>
</dbReference>
<dbReference type="EC" id="4.1.99.12" evidence="20"/>
<keyword evidence="16 20" id="KW-0456">Lyase</keyword>
<dbReference type="NCBIfam" id="TIGR00506">
    <property type="entry name" value="ribB"/>
    <property type="match status" value="1"/>
</dbReference>
<comment type="cofactor">
    <cofactor evidence="20">
        <name>Zn(2+)</name>
        <dbReference type="ChEBI" id="CHEBI:29105"/>
    </cofactor>
    <text evidence="20">Binds 1 zinc ion per subunit.</text>
</comment>
<evidence type="ECO:0000256" key="8">
    <source>
        <dbReference type="ARBA" id="ARBA00022619"/>
    </source>
</evidence>
<feature type="site" description="Essential for DHBP synthase activity" evidence="20">
    <location>
        <position position="131"/>
    </location>
</feature>
<dbReference type="InterPro" id="IPR036144">
    <property type="entry name" value="RibA-like_sf"/>
</dbReference>
<feature type="binding site" evidence="20">
    <location>
        <begin position="300"/>
        <end position="302"/>
    </location>
    <ligand>
        <name>GTP</name>
        <dbReference type="ChEBI" id="CHEBI:37565"/>
    </ligand>
</feature>
<feature type="binding site" evidence="20">
    <location>
        <position position="262"/>
    </location>
    <ligand>
        <name>Zn(2+)</name>
        <dbReference type="ChEBI" id="CHEBI:29105"/>
        <note>catalytic</note>
    </ligand>
</feature>
<evidence type="ECO:0000259" key="21">
    <source>
        <dbReference type="Pfam" id="PF00925"/>
    </source>
</evidence>
<dbReference type="HAMAP" id="MF_00180">
    <property type="entry name" value="RibB"/>
    <property type="match status" value="1"/>
</dbReference>
<feature type="binding site" evidence="20">
    <location>
        <position position="275"/>
    </location>
    <ligand>
        <name>Zn(2+)</name>
        <dbReference type="ChEBI" id="CHEBI:29105"/>
        <note>catalytic</note>
    </ligand>
</feature>
<evidence type="ECO:0000256" key="14">
    <source>
        <dbReference type="ARBA" id="ARBA00023134"/>
    </source>
</evidence>
<evidence type="ECO:0000313" key="22">
    <source>
        <dbReference type="EMBL" id="QPJ62748.1"/>
    </source>
</evidence>
<comment type="similarity">
    <text evidence="7 20">In the C-terminal section; belongs to the GTP cyclohydrolase II family.</text>
</comment>
<evidence type="ECO:0000256" key="3">
    <source>
        <dbReference type="ARBA" id="ARBA00002284"/>
    </source>
</evidence>
<evidence type="ECO:0000256" key="16">
    <source>
        <dbReference type="ARBA" id="ARBA00023239"/>
    </source>
</evidence>
<evidence type="ECO:0000256" key="11">
    <source>
        <dbReference type="ARBA" id="ARBA00022801"/>
    </source>
</evidence>
<dbReference type="Pfam" id="PF00925">
    <property type="entry name" value="GTP_cyclohydro2"/>
    <property type="match status" value="1"/>
</dbReference>
<evidence type="ECO:0000313" key="23">
    <source>
        <dbReference type="Proteomes" id="UP000594688"/>
    </source>
</evidence>
<comment type="similarity">
    <text evidence="6 20">In the N-terminal section; belongs to the DHBP synthase family.</text>
</comment>
<dbReference type="Gene3D" id="3.90.870.10">
    <property type="entry name" value="DHBP synthase"/>
    <property type="match status" value="1"/>
</dbReference>
<dbReference type="InterPro" id="IPR032677">
    <property type="entry name" value="GTP_cyclohydro_II"/>
</dbReference>
<evidence type="ECO:0000256" key="10">
    <source>
        <dbReference type="ARBA" id="ARBA00022741"/>
    </source>
</evidence>
<protein>
    <recommendedName>
        <fullName evidence="20">Riboflavin biosynthesis protein RibBA</fullName>
    </recommendedName>
    <domain>
        <recommendedName>
            <fullName evidence="20">3,4-dihydroxy-2-butanone 4-phosphate synthase</fullName>
            <shortName evidence="20">DHBP synthase</shortName>
            <ecNumber evidence="20">4.1.99.12</ecNumber>
        </recommendedName>
    </domain>
    <domain>
        <recommendedName>
            <fullName evidence="20">GTP cyclohydrolase-2</fullName>
            <ecNumber evidence="20">3.5.4.25</ecNumber>
        </recommendedName>
        <alternativeName>
            <fullName evidence="20">GTP cyclohydrolase II</fullName>
        </alternativeName>
    </domain>
</protein>
<evidence type="ECO:0000256" key="6">
    <source>
        <dbReference type="ARBA" id="ARBA00005520"/>
    </source>
</evidence>
<dbReference type="Proteomes" id="UP000594688">
    <property type="component" value="Chromosome"/>
</dbReference>
<dbReference type="SUPFAM" id="SSF55821">
    <property type="entry name" value="YrdC/RibB"/>
    <property type="match status" value="1"/>
</dbReference>
<proteinExistence type="inferred from homology"/>
<keyword evidence="9 20" id="KW-0479">Metal-binding</keyword>
<dbReference type="GO" id="GO:0005525">
    <property type="term" value="F:GTP binding"/>
    <property type="evidence" value="ECO:0007669"/>
    <property type="project" value="UniProtKB-KW"/>
</dbReference>
<organism evidence="22 23">
    <name type="scientific">Candidatus Nitronauta litoralis</name>
    <dbReference type="NCBI Taxonomy" id="2705533"/>
    <lineage>
        <taxon>Bacteria</taxon>
        <taxon>Pseudomonadati</taxon>
        <taxon>Nitrospinota/Tectimicrobiota group</taxon>
        <taxon>Nitrospinota</taxon>
        <taxon>Nitrospinia</taxon>
        <taxon>Nitrospinales</taxon>
        <taxon>Nitrospinaceae</taxon>
        <taxon>Candidatus Nitronauta</taxon>
    </lineage>
</organism>
<evidence type="ECO:0000256" key="7">
    <source>
        <dbReference type="ARBA" id="ARBA00008976"/>
    </source>
</evidence>
<evidence type="ECO:0000256" key="1">
    <source>
        <dbReference type="ARBA" id="ARBA00000141"/>
    </source>
</evidence>
<keyword evidence="10 20" id="KW-0547">Nucleotide-binding</keyword>
<feature type="binding site" evidence="20">
    <location>
        <position position="278"/>
    </location>
    <ligand>
        <name>GTP</name>
        <dbReference type="ChEBI" id="CHEBI:37565"/>
    </ligand>
</feature>
<comment type="cofactor">
    <cofactor evidence="20">
        <name>Mg(2+)</name>
        <dbReference type="ChEBI" id="CHEBI:18420"/>
    </cofactor>
    <cofactor evidence="20">
        <name>Mn(2+)</name>
        <dbReference type="ChEBI" id="CHEBI:29035"/>
    </cofactor>
    <text evidence="20">Binds 2 divalent metal cations per subunit. Magnesium or manganese.</text>
</comment>
<dbReference type="UniPathway" id="UPA00275">
    <property type="reaction ID" value="UER00399"/>
</dbReference>
<feature type="domain" description="GTP cyclohydrolase II" evidence="21">
    <location>
        <begin position="213"/>
        <end position="378"/>
    </location>
</feature>
<feature type="binding site" evidence="20">
    <location>
        <position position="322"/>
    </location>
    <ligand>
        <name>GTP</name>
        <dbReference type="ChEBI" id="CHEBI:37565"/>
    </ligand>
</feature>
<feature type="binding site" evidence="20">
    <location>
        <position position="33"/>
    </location>
    <ligand>
        <name>Mg(2+)</name>
        <dbReference type="ChEBI" id="CHEBI:18420"/>
        <label>2</label>
    </ligand>
</feature>
<feature type="binding site" evidence="20">
    <location>
        <position position="273"/>
    </location>
    <ligand>
        <name>Zn(2+)</name>
        <dbReference type="ChEBI" id="CHEBI:29105"/>
        <note>catalytic</note>
    </ligand>
</feature>
<dbReference type="NCBIfam" id="TIGR00505">
    <property type="entry name" value="ribA"/>
    <property type="match status" value="1"/>
</dbReference>
<keyword evidence="17 20" id="KW-0511">Multifunctional enzyme</keyword>
<evidence type="ECO:0000256" key="20">
    <source>
        <dbReference type="HAMAP-Rule" id="MF_01283"/>
    </source>
</evidence>
<evidence type="ECO:0000256" key="5">
    <source>
        <dbReference type="ARBA" id="ARBA00004904"/>
    </source>
</evidence>
<dbReference type="GO" id="GO:0003935">
    <property type="term" value="F:GTP cyclohydrolase II activity"/>
    <property type="evidence" value="ECO:0007669"/>
    <property type="project" value="UniProtKB-UniRule"/>
</dbReference>
<dbReference type="EMBL" id="CP048685">
    <property type="protein sequence ID" value="QPJ62748.1"/>
    <property type="molecule type" value="Genomic_DNA"/>
</dbReference>
<dbReference type="FunFam" id="3.90.870.10:FF:000001">
    <property type="entry name" value="Riboflavin biosynthesis protein RibBA"/>
    <property type="match status" value="1"/>
</dbReference>
<dbReference type="GO" id="GO:0008270">
    <property type="term" value="F:zinc ion binding"/>
    <property type="evidence" value="ECO:0007669"/>
    <property type="project" value="UniProtKB-UniRule"/>
</dbReference>
<dbReference type="InterPro" id="IPR000422">
    <property type="entry name" value="DHBP_synthase_RibB"/>
</dbReference>
<feature type="binding site" evidence="20">
    <location>
        <position position="357"/>
    </location>
    <ligand>
        <name>GTP</name>
        <dbReference type="ChEBI" id="CHEBI:37565"/>
    </ligand>
</feature>
<feature type="binding site" evidence="20">
    <location>
        <position position="362"/>
    </location>
    <ligand>
        <name>GTP</name>
        <dbReference type="ChEBI" id="CHEBI:37565"/>
    </ligand>
</feature>
<dbReference type="HAMAP" id="MF_01283">
    <property type="entry name" value="RibBA"/>
    <property type="match status" value="1"/>
</dbReference>
<comment type="function">
    <text evidence="18 20">Catalyzes the conversion of GTP to 2,5-diamino-6-ribosylamino-4(3H)-pyrimidinone 5'-phosphate (DARP), formate and pyrophosphate.</text>
</comment>
<dbReference type="KEGG" id="nli:G3M70_13030"/>
<dbReference type="InterPro" id="IPR000926">
    <property type="entry name" value="RibA"/>
</dbReference>
<name>A0A7T0G1A3_9BACT</name>
<dbReference type="PANTHER" id="PTHR21327:SF18">
    <property type="entry name" value="3,4-DIHYDROXY-2-BUTANONE 4-PHOSPHATE SYNTHASE"/>
    <property type="match status" value="1"/>
</dbReference>
<comment type="pathway">
    <text evidence="4 20">Cofactor biosynthesis; riboflavin biosynthesis; 5-amino-6-(D-ribitylamino)uracil from GTP: step 1/4.</text>
</comment>
<keyword evidence="8 20" id="KW-0686">Riboflavin biosynthesis</keyword>
<feature type="binding site" evidence="20">
    <location>
        <begin position="257"/>
        <end position="261"/>
    </location>
    <ligand>
        <name>GTP</name>
        <dbReference type="ChEBI" id="CHEBI:37565"/>
    </ligand>
</feature>
<dbReference type="PANTHER" id="PTHR21327">
    <property type="entry name" value="GTP CYCLOHYDROLASE II-RELATED"/>
    <property type="match status" value="1"/>
</dbReference>
<dbReference type="Pfam" id="PF00926">
    <property type="entry name" value="DHBP_synthase"/>
    <property type="match status" value="1"/>
</dbReference>
<feature type="region of interest" description="DHBP synthase" evidence="20">
    <location>
        <begin position="1"/>
        <end position="206"/>
    </location>
</feature>
<evidence type="ECO:0000256" key="12">
    <source>
        <dbReference type="ARBA" id="ARBA00022833"/>
    </source>
</evidence>
<feature type="site" description="Essential for DHBP synthase activity" evidence="20">
    <location>
        <position position="169"/>
    </location>
</feature>
<keyword evidence="15 20" id="KW-0464">Manganese</keyword>
<feature type="binding site" evidence="20">
    <location>
        <position position="37"/>
    </location>
    <ligand>
        <name>D-ribulose 5-phosphate</name>
        <dbReference type="ChEBI" id="CHEBI:58121"/>
    </ligand>
</feature>
<feature type="binding site" evidence="20">
    <location>
        <position position="169"/>
    </location>
    <ligand>
        <name>D-ribulose 5-phosphate</name>
        <dbReference type="ChEBI" id="CHEBI:58121"/>
    </ligand>
</feature>
<evidence type="ECO:0000256" key="13">
    <source>
        <dbReference type="ARBA" id="ARBA00022842"/>
    </source>
</evidence>
<evidence type="ECO:0000256" key="4">
    <source>
        <dbReference type="ARBA" id="ARBA00004853"/>
    </source>
</evidence>
<comment type="cofactor">
    <cofactor evidence="2">
        <name>Mn(2+)</name>
        <dbReference type="ChEBI" id="CHEBI:29035"/>
    </cofactor>
</comment>